<keyword evidence="3" id="KW-1185">Reference proteome</keyword>
<dbReference type="PANTHER" id="PTHR45717:SF30">
    <property type="entry name" value="PENTATRICOPEPTIDE REPEAT (PPR) SUPERFAMILY PROTEIN"/>
    <property type="match status" value="1"/>
</dbReference>
<dbReference type="PANTHER" id="PTHR45717">
    <property type="entry name" value="OS12G0527900 PROTEIN"/>
    <property type="match status" value="1"/>
</dbReference>
<evidence type="ECO:0000313" key="2">
    <source>
        <dbReference type="EMBL" id="CAE6131334.1"/>
    </source>
</evidence>
<dbReference type="Proteomes" id="UP000682877">
    <property type="component" value="Chromosome 6"/>
</dbReference>
<protein>
    <recommendedName>
        <fullName evidence="4">Pentatricopeptide repeat-containing protein</fullName>
    </recommendedName>
</protein>
<dbReference type="AlphaFoldDB" id="A0A8S2ALL6"/>
<evidence type="ECO:0008006" key="4">
    <source>
        <dbReference type="Google" id="ProtNLM"/>
    </source>
</evidence>
<dbReference type="GO" id="GO:0005739">
    <property type="term" value="C:mitochondrion"/>
    <property type="evidence" value="ECO:0007669"/>
    <property type="project" value="TreeGrafter"/>
</dbReference>
<dbReference type="EMBL" id="LR999456">
    <property type="protein sequence ID" value="CAE6131334.1"/>
    <property type="molecule type" value="Genomic_DNA"/>
</dbReference>
<reference evidence="2" key="1">
    <citation type="submission" date="2021-01" db="EMBL/GenBank/DDBJ databases">
        <authorList>
            <person name="Bezrukov I."/>
        </authorList>
    </citation>
    <scope>NUCLEOTIDE SEQUENCE</scope>
</reference>
<name>A0A8S2ALL6_ARAAE</name>
<organism evidence="2 3">
    <name type="scientific">Arabidopsis arenosa</name>
    <name type="common">Sand rock-cress</name>
    <name type="synonym">Cardaminopsis arenosa</name>
    <dbReference type="NCBI Taxonomy" id="38785"/>
    <lineage>
        <taxon>Eukaryota</taxon>
        <taxon>Viridiplantae</taxon>
        <taxon>Streptophyta</taxon>
        <taxon>Embryophyta</taxon>
        <taxon>Tracheophyta</taxon>
        <taxon>Spermatophyta</taxon>
        <taxon>Magnoliopsida</taxon>
        <taxon>eudicotyledons</taxon>
        <taxon>Gunneridae</taxon>
        <taxon>Pentapetalae</taxon>
        <taxon>rosids</taxon>
        <taxon>malvids</taxon>
        <taxon>Brassicales</taxon>
        <taxon>Brassicaceae</taxon>
        <taxon>Camelineae</taxon>
        <taxon>Arabidopsis</taxon>
    </lineage>
</organism>
<sequence length="243" mass="27962">MSMMHNLQQHAKRILAYTSRPRFFCSYRTRTLSSPTNRTLQIRIETAADNKAAITTVLEQWQQQQLGYHLNPSLVRCSVEELHDSKSFLKALELSEWMIDKKICNHLPEDYTVRFHLIENVLGLEEAKKFFESIPENLKGESIYSTALLKSDTNSGKKSLSKAESTFDKMKKLGMLLRTSQYNLMISLYSSLGIREEIYGDWEPQGLEFDTGIPGLLISRYNEEDDEAKVREVEYSSRQSGCG</sequence>
<evidence type="ECO:0000313" key="3">
    <source>
        <dbReference type="Proteomes" id="UP000682877"/>
    </source>
</evidence>
<dbReference type="Gene3D" id="1.25.40.10">
    <property type="entry name" value="Tetratricopeptide repeat domain"/>
    <property type="match status" value="1"/>
</dbReference>
<evidence type="ECO:0000256" key="1">
    <source>
        <dbReference type="ARBA" id="ARBA00007626"/>
    </source>
</evidence>
<accession>A0A8S2ALL6</accession>
<comment type="similarity">
    <text evidence="1">Belongs to the PPR family. P subfamily.</text>
</comment>
<proteinExistence type="inferred from homology"/>
<gene>
    <name evidence="2" type="ORF">AARE701A_LOCUS16619</name>
</gene>
<dbReference type="InterPro" id="IPR011990">
    <property type="entry name" value="TPR-like_helical_dom_sf"/>
</dbReference>